<dbReference type="EMBL" id="BEYU01000040">
    <property type="protein sequence ID" value="GBG28144.1"/>
    <property type="molecule type" value="Genomic_DNA"/>
</dbReference>
<dbReference type="SUPFAM" id="SSF48371">
    <property type="entry name" value="ARM repeat"/>
    <property type="match status" value="1"/>
</dbReference>
<keyword evidence="2" id="KW-1185">Reference proteome</keyword>
<comment type="caution">
    <text evidence="1">The sequence shown here is derived from an EMBL/GenBank/DDBJ whole genome shotgun (WGS) entry which is preliminary data.</text>
</comment>
<organism evidence="1 2">
    <name type="scientific">Hondaea fermentalgiana</name>
    <dbReference type="NCBI Taxonomy" id="2315210"/>
    <lineage>
        <taxon>Eukaryota</taxon>
        <taxon>Sar</taxon>
        <taxon>Stramenopiles</taxon>
        <taxon>Bigyra</taxon>
        <taxon>Labyrinthulomycetes</taxon>
        <taxon>Thraustochytrida</taxon>
        <taxon>Thraustochytriidae</taxon>
        <taxon>Hondaea</taxon>
    </lineage>
</organism>
<dbReference type="InterPro" id="IPR016024">
    <property type="entry name" value="ARM-type_fold"/>
</dbReference>
<dbReference type="Gene3D" id="1.25.10.10">
    <property type="entry name" value="Leucine-rich Repeat Variant"/>
    <property type="match status" value="2"/>
</dbReference>
<protein>
    <submittedName>
        <fullName evidence="1">Uncharacterized protein</fullName>
    </submittedName>
</protein>
<reference evidence="1 2" key="1">
    <citation type="submission" date="2017-12" db="EMBL/GenBank/DDBJ databases">
        <title>Sequencing, de novo assembly and annotation of complete genome of a new Thraustochytrid species, strain FCC1311.</title>
        <authorList>
            <person name="Sedici K."/>
            <person name="Godart F."/>
            <person name="Aiese Cigliano R."/>
            <person name="Sanseverino W."/>
            <person name="Barakat M."/>
            <person name="Ortet P."/>
            <person name="Marechal E."/>
            <person name="Cagnac O."/>
            <person name="Amato A."/>
        </authorList>
    </citation>
    <scope>NUCLEOTIDE SEQUENCE [LARGE SCALE GENOMIC DNA]</scope>
</reference>
<proteinExistence type="predicted"/>
<dbReference type="InterPro" id="IPR011989">
    <property type="entry name" value="ARM-like"/>
</dbReference>
<evidence type="ECO:0000313" key="2">
    <source>
        <dbReference type="Proteomes" id="UP000241890"/>
    </source>
</evidence>
<dbReference type="Proteomes" id="UP000241890">
    <property type="component" value="Unassembled WGS sequence"/>
</dbReference>
<accession>A0A2R5GJV5</accession>
<gene>
    <name evidence="1" type="ORF">FCC1311_043672</name>
</gene>
<dbReference type="AlphaFoldDB" id="A0A2R5GJV5"/>
<evidence type="ECO:0000313" key="1">
    <source>
        <dbReference type="EMBL" id="GBG28144.1"/>
    </source>
</evidence>
<sequence>MEVELRRLVELLRRAEDEGEQEEVARQISADLHGAQRLAAKKADVQELTGLALATPNSDVRKACIRALVTLVPLVEKGNKVFGEDILDVCFAFADDREVGSACLDILVSLLDSTEPDHATHLREPAVERGAIDLILRAIQQAARSEDDDRVVDKLFGGLAALASEPTYALELHVKGIWFFLREIYDTTQRMTTNFFMLMHSGTRSLLHSPFCNHRASTAAQHLRNTARKSSSLSGLDGASEFYYEPSHGYSAQRGLLDDSKLGADTEAMDLASEVCYQISSTGLLQIVLHVVRRTDHDRELFSTLSLDIIHVLAPAMHKTVPEKMRIQIVRAMVKIIPSFRDGRLGSVVNILDALARYPANQGIICQCGAVQTLAQKGSQLLQRHDPETRRLCALIVDFFNFFSTLPEGPAELSAHACVRFLQEAMADIADVRIKSRPRSTASALSIRSSLSAATSASSAAGDWMSSMEFSALLALTNIALQSPMMTSVTEANLHHALVSAAARQDELGLMAVLASAFFLGRSTGAYSSREFPRLQHEHVLLLSKLFDDADEGETTFGAAEWSISELLEALQYLALAPHNGSELQPVLPGVLATLRRALKAGPEPDADLIGLIVKVLLTMSYHKEVMSGLMERRALVEKLLLQARKALPSFYLARRDVETLLTSIESEEIAQERSPYRFGAAGMAQGFVKRVSRSLARASLTRMRASGKVPA</sequence>
<dbReference type="InParanoid" id="A0A2R5GJV5"/>
<name>A0A2R5GJV5_9STRA</name>